<feature type="transmembrane region" description="Helical" evidence="1">
    <location>
        <begin position="50"/>
        <end position="73"/>
    </location>
</feature>
<gene>
    <name evidence="2" type="ORF">ACFO0C_17460</name>
</gene>
<protein>
    <recommendedName>
        <fullName evidence="4">TrbC/VIRB2 family protein</fullName>
    </recommendedName>
</protein>
<keyword evidence="1" id="KW-0472">Membrane</keyword>
<dbReference type="RefSeq" id="WP_378067701.1">
    <property type="nucleotide sequence ID" value="NZ_JBHSBL010000016.1"/>
</dbReference>
<accession>A0ABV8IV35</accession>
<name>A0ABV8IV35_9ACTN</name>
<keyword evidence="1" id="KW-0812">Transmembrane</keyword>
<evidence type="ECO:0000313" key="3">
    <source>
        <dbReference type="Proteomes" id="UP001595867"/>
    </source>
</evidence>
<dbReference type="EMBL" id="JBHSBL010000016">
    <property type="protein sequence ID" value="MFC4066728.1"/>
    <property type="molecule type" value="Genomic_DNA"/>
</dbReference>
<comment type="caution">
    <text evidence="2">The sequence shown here is derived from an EMBL/GenBank/DDBJ whole genome shotgun (WGS) entry which is preliminary data.</text>
</comment>
<evidence type="ECO:0008006" key="4">
    <source>
        <dbReference type="Google" id="ProtNLM"/>
    </source>
</evidence>
<keyword evidence="1" id="KW-1133">Transmembrane helix</keyword>
<organism evidence="2 3">
    <name type="scientific">Actinoplanes subglobosus</name>
    <dbReference type="NCBI Taxonomy" id="1547892"/>
    <lineage>
        <taxon>Bacteria</taxon>
        <taxon>Bacillati</taxon>
        <taxon>Actinomycetota</taxon>
        <taxon>Actinomycetes</taxon>
        <taxon>Micromonosporales</taxon>
        <taxon>Micromonosporaceae</taxon>
        <taxon>Actinoplanes</taxon>
    </lineage>
</organism>
<dbReference type="Proteomes" id="UP001595867">
    <property type="component" value="Unassembled WGS sequence"/>
</dbReference>
<proteinExistence type="predicted"/>
<evidence type="ECO:0000313" key="2">
    <source>
        <dbReference type="EMBL" id="MFC4066728.1"/>
    </source>
</evidence>
<feature type="transmembrane region" description="Helical" evidence="1">
    <location>
        <begin position="85"/>
        <end position="102"/>
    </location>
</feature>
<evidence type="ECO:0000256" key="1">
    <source>
        <dbReference type="SAM" id="Phobius"/>
    </source>
</evidence>
<keyword evidence="3" id="KW-1185">Reference proteome</keyword>
<reference evidence="3" key="1">
    <citation type="journal article" date="2019" name="Int. J. Syst. Evol. Microbiol.">
        <title>The Global Catalogue of Microorganisms (GCM) 10K type strain sequencing project: providing services to taxonomists for standard genome sequencing and annotation.</title>
        <authorList>
            <consortium name="The Broad Institute Genomics Platform"/>
            <consortium name="The Broad Institute Genome Sequencing Center for Infectious Disease"/>
            <person name="Wu L."/>
            <person name="Ma J."/>
        </authorList>
    </citation>
    <scope>NUCLEOTIDE SEQUENCE [LARGE SCALE GENOMIC DNA]</scope>
    <source>
        <strain evidence="3">TBRC 5832</strain>
    </source>
</reference>
<sequence length="106" mass="10780">MIHELVHDLATLASAAVDTISGVLVAQPAPDPGSGEAPPGADKIITILRWAKWIFTALAVLGGIFIAGGMVLAHRRGDDAQVGKLGIFLGACVFAGVVPNIVDALA</sequence>